<dbReference type="OrthoDB" id="8410839at2"/>
<protein>
    <submittedName>
        <fullName evidence="2">Cell wall assembly regulator SMI1</fullName>
    </submittedName>
</protein>
<proteinExistence type="predicted"/>
<dbReference type="Proteomes" id="UP000185598">
    <property type="component" value="Unassembled WGS sequence"/>
</dbReference>
<evidence type="ECO:0000313" key="4">
    <source>
        <dbReference type="Proteomes" id="UP000185598"/>
    </source>
</evidence>
<dbReference type="STRING" id="887144.BJF91_02455"/>
<dbReference type="Gene3D" id="3.40.1580.10">
    <property type="entry name" value="SMI1/KNR4-like"/>
    <property type="match status" value="1"/>
</dbReference>
<dbReference type="SUPFAM" id="SSF160631">
    <property type="entry name" value="SMI1/KNR4-like"/>
    <property type="match status" value="1"/>
</dbReference>
<name>A0A1Q9AB59_9HYPH</name>
<feature type="domain" description="Knr4/Smi1-like" evidence="1">
    <location>
        <begin position="27"/>
        <end position="159"/>
    </location>
</feature>
<accession>A0A1Q9AB59</accession>
<dbReference type="Pfam" id="PF09346">
    <property type="entry name" value="SMI1_KNR4"/>
    <property type="match status" value="1"/>
</dbReference>
<dbReference type="EMBL" id="JACIED010000007">
    <property type="protein sequence ID" value="MBB4010110.1"/>
    <property type="molecule type" value="Genomic_DNA"/>
</dbReference>
<organism evidence="3 4">
    <name type="scientific">Allorhizobium taibaishanense</name>
    <dbReference type="NCBI Taxonomy" id="887144"/>
    <lineage>
        <taxon>Bacteria</taxon>
        <taxon>Pseudomonadati</taxon>
        <taxon>Pseudomonadota</taxon>
        <taxon>Alphaproteobacteria</taxon>
        <taxon>Hyphomicrobiales</taxon>
        <taxon>Rhizobiaceae</taxon>
        <taxon>Rhizobium/Agrobacterium group</taxon>
        <taxon>Allorhizobium</taxon>
    </lineage>
</organism>
<dbReference type="InterPro" id="IPR018958">
    <property type="entry name" value="Knr4/Smi1-like_dom"/>
</dbReference>
<reference evidence="2 5" key="2">
    <citation type="submission" date="2020-08" db="EMBL/GenBank/DDBJ databases">
        <title>Genomic Encyclopedia of Type Strains, Phase IV (KMG-IV): sequencing the most valuable type-strain genomes for metagenomic binning, comparative biology and taxonomic classification.</title>
        <authorList>
            <person name="Goeker M."/>
        </authorList>
    </citation>
    <scope>NUCLEOTIDE SEQUENCE [LARGE SCALE GENOMIC DNA]</scope>
    <source>
        <strain evidence="2 5">DSM 100021</strain>
    </source>
</reference>
<evidence type="ECO:0000259" key="1">
    <source>
        <dbReference type="SMART" id="SM00860"/>
    </source>
</evidence>
<comment type="caution">
    <text evidence="3">The sequence shown here is derived from an EMBL/GenBank/DDBJ whole genome shotgun (WGS) entry which is preliminary data.</text>
</comment>
<dbReference type="RefSeq" id="WP_075612653.1">
    <property type="nucleotide sequence ID" value="NZ_JACIED010000007.1"/>
</dbReference>
<dbReference type="SMART" id="SM00860">
    <property type="entry name" value="SMI1_KNR4"/>
    <property type="match status" value="1"/>
</dbReference>
<evidence type="ECO:0000313" key="3">
    <source>
        <dbReference type="EMBL" id="OLP52123.1"/>
    </source>
</evidence>
<sequence length="209" mass="23352">MMESSFEIIARWLEQHDPDAKPHFNEPASEGQIVAVESRLGQELPPSVRSLYLLANGQPYNGVGLEGAFTLMSLDEVVETFGFLNGEFPDGINTNASDDFFIDADPGMQANWWSRRWIPIMQNGGGDYLCADLDPAEGGTFGQIVAYYHDENFRSLVSSGIDALMEGLAQRDSLRQMLGRRGYDRRCLRPTVNARGYMLEGFKNEVSRS</sequence>
<evidence type="ECO:0000313" key="5">
    <source>
        <dbReference type="Proteomes" id="UP000544107"/>
    </source>
</evidence>
<gene>
    <name evidence="3" type="ORF">BJF91_02455</name>
    <name evidence="2" type="ORF">GGQ71_004408</name>
</gene>
<dbReference type="InterPro" id="IPR037883">
    <property type="entry name" value="Knr4/Smi1-like_sf"/>
</dbReference>
<keyword evidence="4" id="KW-1185">Reference proteome</keyword>
<dbReference type="AlphaFoldDB" id="A0A1Q9AB59"/>
<dbReference type="EMBL" id="MKIN01000016">
    <property type="protein sequence ID" value="OLP52123.1"/>
    <property type="molecule type" value="Genomic_DNA"/>
</dbReference>
<dbReference type="InterPro" id="IPR051873">
    <property type="entry name" value="KNR4/SMI1_regulator"/>
</dbReference>
<reference evidence="3 4" key="1">
    <citation type="submission" date="2016-09" db="EMBL/GenBank/DDBJ databases">
        <title>Rhizobium oryziradicis sp. nov., isolated from the root of rice.</title>
        <authorList>
            <person name="Zhao J."/>
            <person name="Zhang X."/>
        </authorList>
    </citation>
    <scope>NUCLEOTIDE SEQUENCE [LARGE SCALE GENOMIC DNA]</scope>
    <source>
        <strain evidence="3 4">14971</strain>
    </source>
</reference>
<dbReference type="Proteomes" id="UP000544107">
    <property type="component" value="Unassembled WGS sequence"/>
</dbReference>
<dbReference type="PANTHER" id="PTHR47432">
    <property type="entry name" value="CELL WALL ASSEMBLY REGULATOR SMI1"/>
    <property type="match status" value="1"/>
</dbReference>
<dbReference type="PANTHER" id="PTHR47432:SF1">
    <property type="entry name" value="CELL WALL ASSEMBLY REGULATOR SMI1"/>
    <property type="match status" value="1"/>
</dbReference>
<evidence type="ECO:0000313" key="2">
    <source>
        <dbReference type="EMBL" id="MBB4010110.1"/>
    </source>
</evidence>